<dbReference type="SUPFAM" id="SSF49503">
    <property type="entry name" value="Cupredoxins"/>
    <property type="match status" value="1"/>
</dbReference>
<dbReference type="PROSITE" id="PS00080">
    <property type="entry name" value="MULTICOPPER_OXIDASE2"/>
    <property type="match status" value="1"/>
</dbReference>
<protein>
    <submittedName>
        <fullName evidence="9">Laccase</fullName>
    </submittedName>
</protein>
<dbReference type="PROSITE" id="PS00079">
    <property type="entry name" value="MULTICOPPER_OXIDASE1"/>
    <property type="match status" value="1"/>
</dbReference>
<keyword evidence="4" id="KW-0479">Metal-binding</keyword>
<dbReference type="Pfam" id="PF07731">
    <property type="entry name" value="Cu-oxidase_2"/>
    <property type="match status" value="1"/>
</dbReference>
<name>A0A2U1NW08_ARTAN</name>
<sequence>MTCTSGSGCLTSNASDTRGFKVKTSVAEHVFYWPMCTRKHCSSTLLPYKIIYIVLQGTSIFTDENHPIHLHGYDFYILAEGFGNFNPKTDTSKFNLVDPPLRNTVSLPVKGWAVIRFVADNPGTWIMHCHLDVHIGWGLATVFVVEDGPVPGQKLEQPPLDLPVW</sequence>
<keyword evidence="5" id="KW-0677">Repeat</keyword>
<keyword evidence="6" id="KW-0560">Oxidoreductase</keyword>
<dbReference type="GO" id="GO:0005576">
    <property type="term" value="C:extracellular region"/>
    <property type="evidence" value="ECO:0007669"/>
    <property type="project" value="UniProtKB-SubCell"/>
</dbReference>
<evidence type="ECO:0000256" key="6">
    <source>
        <dbReference type="ARBA" id="ARBA00023002"/>
    </source>
</evidence>
<dbReference type="InterPro" id="IPR045087">
    <property type="entry name" value="Cu-oxidase_fam"/>
</dbReference>
<proteinExistence type="inferred from homology"/>
<keyword evidence="10" id="KW-1185">Reference proteome</keyword>
<comment type="caution">
    <text evidence="9">The sequence shown here is derived from an EMBL/GenBank/DDBJ whole genome shotgun (WGS) entry which is preliminary data.</text>
</comment>
<accession>A0A2U1NW08</accession>
<dbReference type="PANTHER" id="PTHR11709:SF431">
    <property type="entry name" value="LACCASE-5"/>
    <property type="match status" value="1"/>
</dbReference>
<evidence type="ECO:0000256" key="7">
    <source>
        <dbReference type="ARBA" id="ARBA00023008"/>
    </source>
</evidence>
<evidence type="ECO:0000256" key="1">
    <source>
        <dbReference type="ARBA" id="ARBA00004613"/>
    </source>
</evidence>
<evidence type="ECO:0000256" key="4">
    <source>
        <dbReference type="ARBA" id="ARBA00022723"/>
    </source>
</evidence>
<dbReference type="AlphaFoldDB" id="A0A2U1NW08"/>
<evidence type="ECO:0000313" key="10">
    <source>
        <dbReference type="Proteomes" id="UP000245207"/>
    </source>
</evidence>
<organism evidence="9 10">
    <name type="scientific">Artemisia annua</name>
    <name type="common">Sweet wormwood</name>
    <dbReference type="NCBI Taxonomy" id="35608"/>
    <lineage>
        <taxon>Eukaryota</taxon>
        <taxon>Viridiplantae</taxon>
        <taxon>Streptophyta</taxon>
        <taxon>Embryophyta</taxon>
        <taxon>Tracheophyta</taxon>
        <taxon>Spermatophyta</taxon>
        <taxon>Magnoliopsida</taxon>
        <taxon>eudicotyledons</taxon>
        <taxon>Gunneridae</taxon>
        <taxon>Pentapetalae</taxon>
        <taxon>asterids</taxon>
        <taxon>campanulids</taxon>
        <taxon>Asterales</taxon>
        <taxon>Asteraceae</taxon>
        <taxon>Asteroideae</taxon>
        <taxon>Anthemideae</taxon>
        <taxon>Artemisiinae</taxon>
        <taxon>Artemisia</taxon>
    </lineage>
</organism>
<gene>
    <name evidence="9" type="ORF">CTI12_AA223510</name>
</gene>
<evidence type="ECO:0000256" key="5">
    <source>
        <dbReference type="ARBA" id="ARBA00022737"/>
    </source>
</evidence>
<evidence type="ECO:0000256" key="3">
    <source>
        <dbReference type="ARBA" id="ARBA00022525"/>
    </source>
</evidence>
<evidence type="ECO:0000259" key="8">
    <source>
        <dbReference type="Pfam" id="PF07731"/>
    </source>
</evidence>
<dbReference type="InterPro" id="IPR008972">
    <property type="entry name" value="Cupredoxin"/>
</dbReference>
<keyword evidence="3" id="KW-0964">Secreted</keyword>
<dbReference type="PANTHER" id="PTHR11709">
    <property type="entry name" value="MULTI-COPPER OXIDASE"/>
    <property type="match status" value="1"/>
</dbReference>
<dbReference type="OrthoDB" id="997190at2759"/>
<dbReference type="Proteomes" id="UP000245207">
    <property type="component" value="Unassembled WGS sequence"/>
</dbReference>
<dbReference type="EMBL" id="PKPP01002090">
    <property type="protein sequence ID" value="PWA77696.1"/>
    <property type="molecule type" value="Genomic_DNA"/>
</dbReference>
<dbReference type="STRING" id="35608.A0A2U1NW08"/>
<dbReference type="GO" id="GO:0016491">
    <property type="term" value="F:oxidoreductase activity"/>
    <property type="evidence" value="ECO:0007669"/>
    <property type="project" value="UniProtKB-KW"/>
</dbReference>
<reference evidence="9 10" key="1">
    <citation type="journal article" date="2018" name="Mol. Plant">
        <title>The genome of Artemisia annua provides insight into the evolution of Asteraceae family and artemisinin biosynthesis.</title>
        <authorList>
            <person name="Shen Q."/>
            <person name="Zhang L."/>
            <person name="Liao Z."/>
            <person name="Wang S."/>
            <person name="Yan T."/>
            <person name="Shi P."/>
            <person name="Liu M."/>
            <person name="Fu X."/>
            <person name="Pan Q."/>
            <person name="Wang Y."/>
            <person name="Lv Z."/>
            <person name="Lu X."/>
            <person name="Zhang F."/>
            <person name="Jiang W."/>
            <person name="Ma Y."/>
            <person name="Chen M."/>
            <person name="Hao X."/>
            <person name="Li L."/>
            <person name="Tang Y."/>
            <person name="Lv G."/>
            <person name="Zhou Y."/>
            <person name="Sun X."/>
            <person name="Brodelius P.E."/>
            <person name="Rose J.K.C."/>
            <person name="Tang K."/>
        </authorList>
    </citation>
    <scope>NUCLEOTIDE SEQUENCE [LARGE SCALE GENOMIC DNA]</scope>
    <source>
        <strain evidence="10">cv. Huhao1</strain>
        <tissue evidence="9">Leaf</tissue>
    </source>
</reference>
<evidence type="ECO:0000313" key="9">
    <source>
        <dbReference type="EMBL" id="PWA77696.1"/>
    </source>
</evidence>
<feature type="domain" description="Plastocyanin-like" evidence="8">
    <location>
        <begin position="49"/>
        <end position="147"/>
    </location>
</feature>
<dbReference type="InterPro" id="IPR002355">
    <property type="entry name" value="Cu_oxidase_Cu_BS"/>
</dbReference>
<keyword evidence="7" id="KW-0186">Copper</keyword>
<dbReference type="GO" id="GO:0005507">
    <property type="term" value="F:copper ion binding"/>
    <property type="evidence" value="ECO:0007669"/>
    <property type="project" value="InterPro"/>
</dbReference>
<dbReference type="InterPro" id="IPR011706">
    <property type="entry name" value="Cu-oxidase_C"/>
</dbReference>
<evidence type="ECO:0000256" key="2">
    <source>
        <dbReference type="ARBA" id="ARBA00010609"/>
    </source>
</evidence>
<comment type="subcellular location">
    <subcellularLocation>
        <location evidence="1">Secreted</location>
    </subcellularLocation>
</comment>
<dbReference type="Gene3D" id="2.60.40.420">
    <property type="entry name" value="Cupredoxins - blue copper proteins"/>
    <property type="match status" value="1"/>
</dbReference>
<dbReference type="InterPro" id="IPR033138">
    <property type="entry name" value="Cu_oxidase_CS"/>
</dbReference>
<comment type="similarity">
    <text evidence="2">Belongs to the multicopper oxidase family.</text>
</comment>